<keyword evidence="2" id="KW-1185">Reference proteome</keyword>
<evidence type="ECO:0000313" key="1">
    <source>
        <dbReference type="EMBL" id="MCL6678154.1"/>
    </source>
</evidence>
<dbReference type="Gene3D" id="2.60.120.620">
    <property type="entry name" value="q2cbj1_9rhob like domain"/>
    <property type="match status" value="1"/>
</dbReference>
<dbReference type="EMBL" id="JAMGBC010000001">
    <property type="protein sequence ID" value="MCL6678154.1"/>
    <property type="molecule type" value="Genomic_DNA"/>
</dbReference>
<sequence length="203" mass="21985">MIFDELEDAADLNRQLEAIILARREHEPGLRLSNHGGWQSRHDFPDWSGAAGNRLIRHALGLASFYTATDAPVGLGWVTDCWANVSESGAFNMAHIHGGSFWSCVYYVRIGEGGGGQLVLHDPRMPGLTMHAPDYRFEGVGAEVAAGIKPKAGLMVLFPGWLSHSVEPFHGTGTRISVAMNIRAVQPVRRNQATGSMEGAPKA</sequence>
<evidence type="ECO:0000313" key="2">
    <source>
        <dbReference type="Proteomes" id="UP001165343"/>
    </source>
</evidence>
<proteinExistence type="predicted"/>
<comment type="caution">
    <text evidence="1">The sequence shown here is derived from an EMBL/GenBank/DDBJ whole genome shotgun (WGS) entry which is preliminary data.</text>
</comment>
<reference evidence="1" key="1">
    <citation type="submission" date="2022-05" db="EMBL/GenBank/DDBJ databases">
        <authorList>
            <person name="Jo J.-H."/>
            <person name="Im W.-T."/>
        </authorList>
    </citation>
    <scope>NUCLEOTIDE SEQUENCE</scope>
    <source>
        <strain evidence="1">RG327</strain>
    </source>
</reference>
<dbReference type="Pfam" id="PF13759">
    <property type="entry name" value="2OG-FeII_Oxy_5"/>
    <property type="match status" value="1"/>
</dbReference>
<dbReference type="NCBIfam" id="TIGR02466">
    <property type="entry name" value="TIGR02466 family protein"/>
    <property type="match status" value="1"/>
</dbReference>
<name>A0ABT0RD12_9SPHN</name>
<accession>A0ABT0RD12</accession>
<gene>
    <name evidence="1" type="ORF">LZ519_02300</name>
</gene>
<dbReference type="InterPro" id="IPR012668">
    <property type="entry name" value="CHP02466"/>
</dbReference>
<dbReference type="Proteomes" id="UP001165343">
    <property type="component" value="Unassembled WGS sequence"/>
</dbReference>
<organism evidence="1 2">
    <name type="scientific">Sphingomonas anseongensis</name>
    <dbReference type="NCBI Taxonomy" id="2908207"/>
    <lineage>
        <taxon>Bacteria</taxon>
        <taxon>Pseudomonadati</taxon>
        <taxon>Pseudomonadota</taxon>
        <taxon>Alphaproteobacteria</taxon>
        <taxon>Sphingomonadales</taxon>
        <taxon>Sphingomonadaceae</taxon>
        <taxon>Sphingomonas</taxon>
    </lineage>
</organism>
<protein>
    <submittedName>
        <fullName evidence="1">2OG-Fe(II) oxygenase family protein</fullName>
    </submittedName>
</protein>